<name>A0A8H8CXP6_AJECA</name>
<dbReference type="AlphaFoldDB" id="A0A8H8CXP6"/>
<dbReference type="EMBL" id="JAEVHI010000004">
    <property type="protein sequence ID" value="KAG5293567.1"/>
    <property type="molecule type" value="Genomic_DNA"/>
</dbReference>
<evidence type="ECO:0000313" key="1">
    <source>
        <dbReference type="EMBL" id="KAG5293567.1"/>
    </source>
</evidence>
<accession>A0A8H8CXP6</accession>
<comment type="caution">
    <text evidence="1">The sequence shown here is derived from an EMBL/GenBank/DDBJ whole genome shotgun (WGS) entry which is preliminary data.</text>
</comment>
<sequence>MCLFAIHKANLAFLFNCFMGYHEGVMLASLGESEVCSLVAHGKEKSRLLRLACRPNAVSAIL</sequence>
<gene>
    <name evidence="1" type="ORF">I7I52_04920</name>
</gene>
<dbReference type="VEuPathDB" id="FungiDB:I7I52_04920"/>
<dbReference type="Proteomes" id="UP000670092">
    <property type="component" value="Unassembled WGS sequence"/>
</dbReference>
<proteinExistence type="predicted"/>
<organism evidence="1 2">
    <name type="scientific">Ajellomyces capsulatus</name>
    <name type="common">Darling's disease fungus</name>
    <name type="synonym">Histoplasma capsulatum</name>
    <dbReference type="NCBI Taxonomy" id="5037"/>
    <lineage>
        <taxon>Eukaryota</taxon>
        <taxon>Fungi</taxon>
        <taxon>Dikarya</taxon>
        <taxon>Ascomycota</taxon>
        <taxon>Pezizomycotina</taxon>
        <taxon>Eurotiomycetes</taxon>
        <taxon>Eurotiomycetidae</taxon>
        <taxon>Onygenales</taxon>
        <taxon>Ajellomycetaceae</taxon>
        <taxon>Histoplasma</taxon>
    </lineage>
</organism>
<protein>
    <submittedName>
        <fullName evidence="1">Uncharacterized protein</fullName>
    </submittedName>
</protein>
<evidence type="ECO:0000313" key="2">
    <source>
        <dbReference type="Proteomes" id="UP000670092"/>
    </source>
</evidence>
<reference evidence="1 2" key="1">
    <citation type="submission" date="2021-01" db="EMBL/GenBank/DDBJ databases">
        <title>Chromosome-level genome assembly of a human fungal pathogen reveals clustering of transcriptionally co-regulated genes.</title>
        <authorList>
            <person name="Voorhies M."/>
            <person name="Cohen S."/>
            <person name="Shea T.P."/>
            <person name="Petrus S."/>
            <person name="Munoz J.F."/>
            <person name="Poplawski S."/>
            <person name="Goldman W.E."/>
            <person name="Michael T."/>
            <person name="Cuomo C.A."/>
            <person name="Sil A."/>
            <person name="Beyhan S."/>
        </authorList>
    </citation>
    <scope>NUCLEOTIDE SEQUENCE [LARGE SCALE GENOMIC DNA]</scope>
    <source>
        <strain evidence="1 2">G184AR</strain>
    </source>
</reference>